<dbReference type="InterPro" id="IPR013762">
    <property type="entry name" value="Integrase-like_cat_sf"/>
</dbReference>
<dbReference type="SUPFAM" id="SSF47823">
    <property type="entry name" value="lambda integrase-like, N-terminal domain"/>
    <property type="match status" value="1"/>
</dbReference>
<reference evidence="4 5" key="1">
    <citation type="journal article" date="2020" name="Microorganisms">
        <title>Osmotic Adaptation and Compatible Solute Biosynthesis of Phototrophic Bacteria as Revealed from Genome Analyses.</title>
        <authorList>
            <person name="Imhoff J.F."/>
            <person name="Rahn T."/>
            <person name="Kunzel S."/>
            <person name="Keller A."/>
            <person name="Neulinger S.C."/>
        </authorList>
    </citation>
    <scope>NUCLEOTIDE SEQUENCE [LARGE SCALE GENOMIC DNA]</scope>
    <source>
        <strain evidence="4 5">DSM 15382</strain>
    </source>
</reference>
<dbReference type="CDD" id="cd00799">
    <property type="entry name" value="INT_Cre_C"/>
    <property type="match status" value="1"/>
</dbReference>
<gene>
    <name evidence="4" type="ORF">CKO45_16970</name>
</gene>
<comment type="caution">
    <text evidence="4">The sequence shown here is derived from an EMBL/GenBank/DDBJ whole genome shotgun (WGS) entry which is preliminary data.</text>
</comment>
<dbReference type="SUPFAM" id="SSF56349">
    <property type="entry name" value="DNA breaking-rejoining enzymes"/>
    <property type="match status" value="1"/>
</dbReference>
<proteinExistence type="predicted"/>
<evidence type="ECO:0000259" key="3">
    <source>
        <dbReference type="PROSITE" id="PS51898"/>
    </source>
</evidence>
<organism evidence="4 5">
    <name type="scientific">Paracraurococcus ruber</name>
    <dbReference type="NCBI Taxonomy" id="77675"/>
    <lineage>
        <taxon>Bacteria</taxon>
        <taxon>Pseudomonadati</taxon>
        <taxon>Pseudomonadota</taxon>
        <taxon>Alphaproteobacteria</taxon>
        <taxon>Acetobacterales</taxon>
        <taxon>Roseomonadaceae</taxon>
        <taxon>Paracraurococcus</taxon>
    </lineage>
</organism>
<dbReference type="InterPro" id="IPR002104">
    <property type="entry name" value="Integrase_catalytic"/>
</dbReference>
<dbReference type="InterPro" id="IPR010998">
    <property type="entry name" value="Integrase_recombinase_N"/>
</dbReference>
<evidence type="ECO:0000313" key="4">
    <source>
        <dbReference type="EMBL" id="MBK1659924.1"/>
    </source>
</evidence>
<dbReference type="InterPro" id="IPR052925">
    <property type="entry name" value="Phage_Integrase-like_Recomb"/>
</dbReference>
<keyword evidence="2" id="KW-0233">DNA recombination</keyword>
<protein>
    <recommendedName>
        <fullName evidence="3">Tyr recombinase domain-containing protein</fullName>
    </recommendedName>
</protein>
<evidence type="ECO:0000256" key="2">
    <source>
        <dbReference type="ARBA" id="ARBA00023172"/>
    </source>
</evidence>
<feature type="domain" description="Tyr recombinase" evidence="3">
    <location>
        <begin position="105"/>
        <end position="314"/>
    </location>
</feature>
<dbReference type="PROSITE" id="PS51898">
    <property type="entry name" value="TYR_RECOMBINASE"/>
    <property type="match status" value="1"/>
</dbReference>
<evidence type="ECO:0000256" key="1">
    <source>
        <dbReference type="ARBA" id="ARBA00023125"/>
    </source>
</evidence>
<dbReference type="Gene3D" id="1.10.443.10">
    <property type="entry name" value="Intergrase catalytic core"/>
    <property type="match status" value="1"/>
</dbReference>
<sequence>MLAAALALAGGAKAANTLRAYAADCRDWWDFGSRSGFPGLPATAPALAAFVADLGHRGARISTIRRRLQAVAWLSRGHGHPVDLRDPLIADAVAGLARQAGSARRQAAALTLPEIRALAAACGHDLAGQRDRAMLLLGFAGALRRSELLALDVDRGIDAEDLTRSWVEPTADGLTLRLGTSKGDPAREGVRIGIPRGRHAETCPVRAVEAWVAAAGLTHGPLFRPVSRWGVVEPGRLQPESLRRILRHRAGQAGIQGTPLEPISPHGLRAGFITEAYKQGLGDEEIMAHSRHKHLGTMRRYVRRAKLVTGSPAGKIGL</sequence>
<keyword evidence="1" id="KW-0238">DNA-binding</keyword>
<dbReference type="EMBL" id="NRSG01000134">
    <property type="protein sequence ID" value="MBK1659924.1"/>
    <property type="molecule type" value="Genomic_DNA"/>
</dbReference>
<dbReference type="Proteomes" id="UP000697995">
    <property type="component" value="Unassembled WGS sequence"/>
</dbReference>
<accession>A0ABS1CZG0</accession>
<dbReference type="Gene3D" id="1.10.150.130">
    <property type="match status" value="1"/>
</dbReference>
<evidence type="ECO:0000313" key="5">
    <source>
        <dbReference type="Proteomes" id="UP000697995"/>
    </source>
</evidence>
<dbReference type="Pfam" id="PF00589">
    <property type="entry name" value="Phage_integrase"/>
    <property type="match status" value="1"/>
</dbReference>
<keyword evidence="5" id="KW-1185">Reference proteome</keyword>
<dbReference type="PANTHER" id="PTHR34605">
    <property type="entry name" value="PHAGE_INTEGRASE DOMAIN-CONTAINING PROTEIN"/>
    <property type="match status" value="1"/>
</dbReference>
<dbReference type="InterPro" id="IPR011010">
    <property type="entry name" value="DNA_brk_join_enz"/>
</dbReference>
<dbReference type="PANTHER" id="PTHR34605:SF3">
    <property type="entry name" value="P CELL-TYPE AGGLUTINATION PROTEIN MAP4-LIKE-RELATED"/>
    <property type="match status" value="1"/>
</dbReference>
<name>A0ABS1CZG0_9PROT</name>